<keyword evidence="3" id="KW-1185">Reference proteome</keyword>
<protein>
    <submittedName>
        <fullName evidence="2">Thiamine phosphate synthase</fullName>
    </submittedName>
</protein>
<evidence type="ECO:0000259" key="1">
    <source>
        <dbReference type="Pfam" id="PF02581"/>
    </source>
</evidence>
<dbReference type="SUPFAM" id="SSF51391">
    <property type="entry name" value="Thiamin phosphate synthase"/>
    <property type="match status" value="1"/>
</dbReference>
<evidence type="ECO:0000313" key="3">
    <source>
        <dbReference type="Proteomes" id="UP000319322"/>
    </source>
</evidence>
<dbReference type="EMBL" id="VKGC01000016">
    <property type="protein sequence ID" value="TSA82106.1"/>
    <property type="molecule type" value="Genomic_DNA"/>
</dbReference>
<reference evidence="2 3" key="2">
    <citation type="submission" date="2019-07" db="EMBL/GenBank/DDBJ databases">
        <title>Helicobacter labacensis sp. nov., Helicobacter mehlei sp. nov. and Helicobacter vulpis sp. nov., isolated from gastric mucosa of red fox (Vulpis vulpis).</title>
        <authorList>
            <person name="Kusar D."/>
            <person name="Gruntar I."/>
            <person name="Pate M."/>
            <person name="Zajc U."/>
            <person name="Ocepek M."/>
        </authorList>
    </citation>
    <scope>NUCLEOTIDE SEQUENCE [LARGE SCALE GENOMIC DNA]</scope>
    <source>
        <strain evidence="2 3">L8b</strain>
    </source>
</reference>
<gene>
    <name evidence="2" type="ORF">FNE76_06085</name>
</gene>
<dbReference type="InterPro" id="IPR013785">
    <property type="entry name" value="Aldolase_TIM"/>
</dbReference>
<dbReference type="RefSeq" id="WP_120948590.1">
    <property type="nucleotide sequence ID" value="NZ_QXQP01000019.1"/>
</dbReference>
<dbReference type="GO" id="GO:0009228">
    <property type="term" value="P:thiamine biosynthetic process"/>
    <property type="evidence" value="ECO:0007669"/>
    <property type="project" value="UniProtKB-KW"/>
</dbReference>
<dbReference type="Pfam" id="PF02581">
    <property type="entry name" value="TMP-TENI"/>
    <property type="match status" value="1"/>
</dbReference>
<dbReference type="OrthoDB" id="5347413at2"/>
<accession>A0A553UPG5</accession>
<reference evidence="3" key="1">
    <citation type="submission" date="2019-07" db="EMBL/GenBank/DDBJ databases">
        <title>Helicobacter labacensis sp. nov., Helicobacter mehlei sp. nov. and Helicobacter vulpis sp. nov., isolated from gastric mucosa of red fox (Vulpis vulpis).</title>
        <authorList>
            <person name="Papic B."/>
        </authorList>
    </citation>
    <scope>NUCLEOTIDE SEQUENCE [LARGE SCALE GENOMIC DNA]</scope>
    <source>
        <strain evidence="3">L8b</strain>
    </source>
</reference>
<evidence type="ECO:0000313" key="2">
    <source>
        <dbReference type="EMBL" id="TSA82106.1"/>
    </source>
</evidence>
<dbReference type="InterPro" id="IPR022998">
    <property type="entry name" value="ThiamineP_synth_TenI"/>
</dbReference>
<sequence length="198" mass="21695">MSSLETYWITPPLSSDPQIFQATLQATFDAHTIHKASLRGANFPPQLLDLFAKTCHVHYITSFLNLPTLKLSIQKALEHGFKGVHVKGAQILGIPHIPANLQIFYSAHNAKEVLQALDLGAHFCTISPICATPNKPPPLGLDYLDQFSLEVKAHLFALGGMGYELASLLEDKGLKGFAGTRCFVPNVAILQTHTRTRV</sequence>
<dbReference type="Proteomes" id="UP000319322">
    <property type="component" value="Unassembled WGS sequence"/>
</dbReference>
<feature type="domain" description="Thiamine phosphate synthase/TenI" evidence="1">
    <location>
        <begin position="73"/>
        <end position="181"/>
    </location>
</feature>
<dbReference type="AlphaFoldDB" id="A0A553UPG5"/>
<proteinExistence type="predicted"/>
<dbReference type="Gene3D" id="3.20.20.70">
    <property type="entry name" value="Aldolase class I"/>
    <property type="match status" value="1"/>
</dbReference>
<dbReference type="CDD" id="cd00564">
    <property type="entry name" value="TMP_TenI"/>
    <property type="match status" value="1"/>
</dbReference>
<name>A0A553UPG5_9HELI</name>
<dbReference type="InterPro" id="IPR036206">
    <property type="entry name" value="ThiamineP_synth_sf"/>
</dbReference>
<comment type="caution">
    <text evidence="2">The sequence shown here is derived from an EMBL/GenBank/DDBJ whole genome shotgun (WGS) entry which is preliminary data.</text>
</comment>
<organism evidence="2 3">
    <name type="scientific">Helicobacter mehlei</name>
    <dbReference type="NCBI Taxonomy" id="2316080"/>
    <lineage>
        <taxon>Bacteria</taxon>
        <taxon>Pseudomonadati</taxon>
        <taxon>Campylobacterota</taxon>
        <taxon>Epsilonproteobacteria</taxon>
        <taxon>Campylobacterales</taxon>
        <taxon>Helicobacteraceae</taxon>
        <taxon>Helicobacter</taxon>
    </lineage>
</organism>